<sequence length="133" mass="14388">MWVLGGPPPGVVMGRGQSVRDTVGTCCAVARLMSPKLFPVAQLVHNPGNKELKLISIWVASKPPSMRGKEITLKPHNGTVGVRLDRFRCSTRHPSSPGSRDLGVIFRGGDPLKISHTASKASRRGLEVRGRCR</sequence>
<protein>
    <submittedName>
        <fullName evidence="1">Uncharacterized protein</fullName>
    </submittedName>
</protein>
<dbReference type="Proteomes" id="UP000299102">
    <property type="component" value="Unassembled WGS sequence"/>
</dbReference>
<dbReference type="EMBL" id="BGZK01002852">
    <property type="protein sequence ID" value="GBP96963.1"/>
    <property type="molecule type" value="Genomic_DNA"/>
</dbReference>
<dbReference type="AlphaFoldDB" id="A0A4C2AC81"/>
<organism evidence="1 2">
    <name type="scientific">Eumeta variegata</name>
    <name type="common">Bagworm moth</name>
    <name type="synonym">Eumeta japonica</name>
    <dbReference type="NCBI Taxonomy" id="151549"/>
    <lineage>
        <taxon>Eukaryota</taxon>
        <taxon>Metazoa</taxon>
        <taxon>Ecdysozoa</taxon>
        <taxon>Arthropoda</taxon>
        <taxon>Hexapoda</taxon>
        <taxon>Insecta</taxon>
        <taxon>Pterygota</taxon>
        <taxon>Neoptera</taxon>
        <taxon>Endopterygota</taxon>
        <taxon>Lepidoptera</taxon>
        <taxon>Glossata</taxon>
        <taxon>Ditrysia</taxon>
        <taxon>Tineoidea</taxon>
        <taxon>Psychidae</taxon>
        <taxon>Oiketicinae</taxon>
        <taxon>Eumeta</taxon>
    </lineage>
</organism>
<reference evidence="1 2" key="1">
    <citation type="journal article" date="2019" name="Commun. Biol.">
        <title>The bagworm genome reveals a unique fibroin gene that provides high tensile strength.</title>
        <authorList>
            <person name="Kono N."/>
            <person name="Nakamura H."/>
            <person name="Ohtoshi R."/>
            <person name="Tomita M."/>
            <person name="Numata K."/>
            <person name="Arakawa K."/>
        </authorList>
    </citation>
    <scope>NUCLEOTIDE SEQUENCE [LARGE SCALE GENOMIC DNA]</scope>
</reference>
<name>A0A4C2AC81_EUMVA</name>
<accession>A0A4C2AC81</accession>
<evidence type="ECO:0000313" key="2">
    <source>
        <dbReference type="Proteomes" id="UP000299102"/>
    </source>
</evidence>
<comment type="caution">
    <text evidence="1">The sequence shown here is derived from an EMBL/GenBank/DDBJ whole genome shotgun (WGS) entry which is preliminary data.</text>
</comment>
<evidence type="ECO:0000313" key="1">
    <source>
        <dbReference type="EMBL" id="GBP96963.1"/>
    </source>
</evidence>
<gene>
    <name evidence="1" type="ORF">EVAR_78694_1</name>
</gene>
<keyword evidence="2" id="KW-1185">Reference proteome</keyword>
<proteinExistence type="predicted"/>